<evidence type="ECO:0000256" key="3">
    <source>
        <dbReference type="SAM" id="MobiDB-lite"/>
    </source>
</evidence>
<dbReference type="SUPFAM" id="SSF54695">
    <property type="entry name" value="POZ domain"/>
    <property type="match status" value="1"/>
</dbReference>
<dbReference type="InterPro" id="IPR011333">
    <property type="entry name" value="SKP1/BTB/POZ_sf"/>
</dbReference>
<dbReference type="PANTHER" id="PTHR45632">
    <property type="entry name" value="LD33804P"/>
    <property type="match status" value="1"/>
</dbReference>
<accession>A0A485PBK7</accession>
<dbReference type="InterPro" id="IPR006652">
    <property type="entry name" value="Kelch_1"/>
</dbReference>
<dbReference type="Pfam" id="PF07707">
    <property type="entry name" value="BACK"/>
    <property type="match status" value="1"/>
</dbReference>
<dbReference type="PANTHER" id="PTHR45632:SF3">
    <property type="entry name" value="KELCH-LIKE PROTEIN 32"/>
    <property type="match status" value="1"/>
</dbReference>
<evidence type="ECO:0000256" key="2">
    <source>
        <dbReference type="ARBA" id="ARBA00022737"/>
    </source>
</evidence>
<keyword evidence="6" id="KW-1185">Reference proteome</keyword>
<dbReference type="Pfam" id="PF01344">
    <property type="entry name" value="Kelch_1"/>
    <property type="match status" value="2"/>
</dbReference>
<sequence>MERPAPLAVLPFSDPAHALSLLRGLSQLRAERKFLDVTLEAAGGRDFPAHRAVLALALRWVRADPPRRAAHWPQLLEAVRLPFVRRFYLLAHVEAEPLVARCPPCLRLLREARDFQAARYDRHDRGPCPRMRPRPSTGLAEILVLVGGCDQDCDELVTVDCYNPQTGQWRYLAEFPDHLGGGYSIVALGNDIYVTGGSDGSRLYDCVWRYNSSVNEWTEVAPMLKAREYHSSSVLDGLLYVVAADSTERYDHTTDSWEALQPMTYPMDNCSTTAPRGAAASTPSARWPARRPW</sequence>
<feature type="domain" description="BACK" evidence="4">
    <location>
        <begin position="51"/>
        <end position="94"/>
    </location>
</feature>
<dbReference type="Gene3D" id="2.120.10.80">
    <property type="entry name" value="Kelch-type beta propeller"/>
    <property type="match status" value="1"/>
</dbReference>
<keyword evidence="1" id="KW-0880">Kelch repeat</keyword>
<evidence type="ECO:0000259" key="4">
    <source>
        <dbReference type="Pfam" id="PF07707"/>
    </source>
</evidence>
<dbReference type="UniPathway" id="UPA00143"/>
<reference evidence="5 6" key="1">
    <citation type="submission" date="2019-01" db="EMBL/GenBank/DDBJ databases">
        <authorList>
            <person name="Alioto T."/>
            <person name="Alioto T."/>
        </authorList>
    </citation>
    <scope>NUCLEOTIDE SEQUENCE [LARGE SCALE GENOMIC DNA]</scope>
</reference>
<keyword evidence="2" id="KW-0677">Repeat</keyword>
<dbReference type="Gene3D" id="1.25.40.420">
    <property type="match status" value="1"/>
</dbReference>
<dbReference type="AlphaFoldDB" id="A0A485PBK7"/>
<organism evidence="5 6">
    <name type="scientific">Lynx pardinus</name>
    <name type="common">Iberian lynx</name>
    <name type="synonym">Felis pardina</name>
    <dbReference type="NCBI Taxonomy" id="191816"/>
    <lineage>
        <taxon>Eukaryota</taxon>
        <taxon>Metazoa</taxon>
        <taxon>Chordata</taxon>
        <taxon>Craniata</taxon>
        <taxon>Vertebrata</taxon>
        <taxon>Euteleostomi</taxon>
        <taxon>Mammalia</taxon>
        <taxon>Eutheria</taxon>
        <taxon>Laurasiatheria</taxon>
        <taxon>Carnivora</taxon>
        <taxon>Feliformia</taxon>
        <taxon>Felidae</taxon>
        <taxon>Felinae</taxon>
        <taxon>Lynx</taxon>
    </lineage>
</organism>
<name>A0A485PBK7_LYNPA</name>
<protein>
    <submittedName>
        <fullName evidence="5">Kelch-like protein 21</fullName>
    </submittedName>
</protein>
<dbReference type="InterPro" id="IPR015915">
    <property type="entry name" value="Kelch-typ_b-propeller"/>
</dbReference>
<dbReference type="Proteomes" id="UP000386466">
    <property type="component" value="Unassembled WGS sequence"/>
</dbReference>
<dbReference type="SMART" id="SM00612">
    <property type="entry name" value="Kelch"/>
    <property type="match status" value="3"/>
</dbReference>
<evidence type="ECO:0000256" key="1">
    <source>
        <dbReference type="ARBA" id="ARBA00022441"/>
    </source>
</evidence>
<evidence type="ECO:0000313" key="5">
    <source>
        <dbReference type="EMBL" id="VFV41246.1"/>
    </source>
</evidence>
<proteinExistence type="predicted"/>
<feature type="region of interest" description="Disordered" evidence="3">
    <location>
        <begin position="271"/>
        <end position="293"/>
    </location>
</feature>
<gene>
    <name evidence="5" type="ORF">LYPA_23C009701</name>
</gene>
<evidence type="ECO:0000313" key="6">
    <source>
        <dbReference type="Proteomes" id="UP000386466"/>
    </source>
</evidence>
<dbReference type="InterPro" id="IPR011705">
    <property type="entry name" value="BACK"/>
</dbReference>
<dbReference type="SUPFAM" id="SSF117281">
    <property type="entry name" value="Kelch motif"/>
    <property type="match status" value="1"/>
</dbReference>
<dbReference type="EMBL" id="CAAGRJ010030061">
    <property type="protein sequence ID" value="VFV41246.1"/>
    <property type="molecule type" value="Genomic_DNA"/>
</dbReference>
<dbReference type="GO" id="GO:0016567">
    <property type="term" value="P:protein ubiquitination"/>
    <property type="evidence" value="ECO:0007669"/>
    <property type="project" value="UniProtKB-UniPathway"/>
</dbReference>